<dbReference type="Gene3D" id="3.40.50.1390">
    <property type="entry name" value="Resolvase, N-terminal catalytic domain"/>
    <property type="match status" value="1"/>
</dbReference>
<evidence type="ECO:0000256" key="4">
    <source>
        <dbReference type="PIRSR" id="PIRSR606118-50"/>
    </source>
</evidence>
<name>A0A0A6PLB2_9GAMM</name>
<dbReference type="InterPro" id="IPR009061">
    <property type="entry name" value="DNA-bd_dom_put_sf"/>
</dbReference>
<dbReference type="SUPFAM" id="SSF46955">
    <property type="entry name" value="Putative DNA-binding domain"/>
    <property type="match status" value="1"/>
</dbReference>
<reference evidence="8 9" key="1">
    <citation type="journal article" date="2016" name="Front. Microbiol.">
        <title>Single-Cell (Meta-)Genomics of a Dimorphic Candidatus Thiomargarita nelsonii Reveals Genomic Plasticity.</title>
        <authorList>
            <person name="Flood B.E."/>
            <person name="Fliss P."/>
            <person name="Jones D.S."/>
            <person name="Dick G.J."/>
            <person name="Jain S."/>
            <person name="Kaster A.K."/>
            <person name="Winkel M."/>
            <person name="Mussmann M."/>
            <person name="Bailey J."/>
        </authorList>
    </citation>
    <scope>NUCLEOTIDE SEQUENCE [LARGE SCALE GENOMIC DNA]</scope>
    <source>
        <strain evidence="8">Hydrate Ridge</strain>
    </source>
</reference>
<keyword evidence="2" id="KW-0238">DNA-binding</keyword>
<dbReference type="PROSITE" id="PS00397">
    <property type="entry name" value="RECOMBINASES_1"/>
    <property type="match status" value="1"/>
</dbReference>
<comment type="caution">
    <text evidence="8">The sequence shown here is derived from an EMBL/GenBank/DDBJ whole genome shotgun (WGS) entry which is preliminary data.</text>
</comment>
<evidence type="ECO:0000313" key="9">
    <source>
        <dbReference type="Proteomes" id="UP000030428"/>
    </source>
</evidence>
<feature type="domain" description="HTH merR-type" evidence="6">
    <location>
        <begin position="1"/>
        <end position="54"/>
    </location>
</feature>
<dbReference type="FunFam" id="3.40.50.1390:FF:000002">
    <property type="entry name" value="ORF1 in transposon ISC1904"/>
    <property type="match status" value="1"/>
</dbReference>
<protein>
    <submittedName>
        <fullName evidence="8">Recombinase</fullName>
    </submittedName>
</protein>
<dbReference type="GO" id="GO:0003677">
    <property type="term" value="F:DNA binding"/>
    <property type="evidence" value="ECO:0007669"/>
    <property type="project" value="UniProtKB-KW"/>
</dbReference>
<organism evidence="8 9">
    <name type="scientific">Candidatus Thiomargarita nelsonii</name>
    <dbReference type="NCBI Taxonomy" id="1003181"/>
    <lineage>
        <taxon>Bacteria</taxon>
        <taxon>Pseudomonadati</taxon>
        <taxon>Pseudomonadota</taxon>
        <taxon>Gammaproteobacteria</taxon>
        <taxon>Thiotrichales</taxon>
        <taxon>Thiotrichaceae</taxon>
        <taxon>Thiomargarita</taxon>
    </lineage>
</organism>
<dbReference type="InterPro" id="IPR048046">
    <property type="entry name" value="Transpos_IS607"/>
</dbReference>
<dbReference type="Gene3D" id="1.10.287.2170">
    <property type="match status" value="1"/>
</dbReference>
<dbReference type="Pfam" id="PF00239">
    <property type="entry name" value="Resolvase"/>
    <property type="match status" value="1"/>
</dbReference>
<dbReference type="PANTHER" id="PTHR36172">
    <property type="match status" value="1"/>
</dbReference>
<feature type="active site" description="O-(5'-phospho-DNA)-serine intermediate" evidence="4 5">
    <location>
        <position position="67"/>
    </location>
</feature>
<evidence type="ECO:0000313" key="8">
    <source>
        <dbReference type="EMBL" id="KHD11412.1"/>
    </source>
</evidence>
<proteinExistence type="predicted"/>
<dbReference type="Proteomes" id="UP000030428">
    <property type="component" value="Unassembled WGS sequence"/>
</dbReference>
<dbReference type="Pfam" id="PF13411">
    <property type="entry name" value="MerR_1"/>
    <property type="match status" value="1"/>
</dbReference>
<dbReference type="GO" id="GO:0015074">
    <property type="term" value="P:DNA integration"/>
    <property type="evidence" value="ECO:0007669"/>
    <property type="project" value="UniProtKB-KW"/>
</dbReference>
<dbReference type="GO" id="GO:0006355">
    <property type="term" value="P:regulation of DNA-templated transcription"/>
    <property type="evidence" value="ECO:0007669"/>
    <property type="project" value="InterPro"/>
</dbReference>
<keyword evidence="1" id="KW-0229">DNA integration</keyword>
<accession>A0A0A6PLB2</accession>
<dbReference type="CDD" id="cd03769">
    <property type="entry name" value="SR_IS607_transposase_like"/>
    <property type="match status" value="1"/>
</dbReference>
<dbReference type="GO" id="GO:0000150">
    <property type="term" value="F:DNA strand exchange activity"/>
    <property type="evidence" value="ECO:0007669"/>
    <property type="project" value="InterPro"/>
</dbReference>
<evidence type="ECO:0000256" key="1">
    <source>
        <dbReference type="ARBA" id="ARBA00022908"/>
    </source>
</evidence>
<gene>
    <name evidence="8" type="ORF">PN36_02745</name>
</gene>
<dbReference type="SMART" id="SM00857">
    <property type="entry name" value="Resolvase"/>
    <property type="match status" value="1"/>
</dbReference>
<keyword evidence="9" id="KW-1185">Reference proteome</keyword>
<dbReference type="PANTHER" id="PTHR36172:SF1">
    <property type="entry name" value="RESOLVASE-RELATED"/>
    <property type="match status" value="1"/>
</dbReference>
<dbReference type="SMART" id="SM00422">
    <property type="entry name" value="HTH_MERR"/>
    <property type="match status" value="1"/>
</dbReference>
<dbReference type="InterPro" id="IPR041718">
    <property type="entry name" value="IS607_transposase-like"/>
</dbReference>
<dbReference type="AlphaFoldDB" id="A0A0A6PLB2"/>
<evidence type="ECO:0000256" key="2">
    <source>
        <dbReference type="ARBA" id="ARBA00023125"/>
    </source>
</evidence>
<dbReference type="EMBL" id="JSZA02000007">
    <property type="protein sequence ID" value="KHD11412.1"/>
    <property type="molecule type" value="Genomic_DNA"/>
</dbReference>
<dbReference type="InterPro" id="IPR051491">
    <property type="entry name" value="Recombinase/Transposase-rel"/>
</dbReference>
<evidence type="ECO:0000256" key="3">
    <source>
        <dbReference type="ARBA" id="ARBA00023172"/>
    </source>
</evidence>
<dbReference type="InterPro" id="IPR006119">
    <property type="entry name" value="Resolv_N"/>
</dbReference>
<sequence>MSRIYSIGKFAQIVGKSVSTLRRWDASGEFVAKKHQSGHRYYDESDVRRLLGIKVNEKKVIVYCRVSSQNQKDDLKSQVHAMEQFCLASGIAVDSWIQEIGGGMNFKRKKFLKIMDAIQKGEVSKLLIAHKDRLVRFGFEYFEHLAITNGCEIIVVNQESLSPQQEMVEDLMAIIHTFSCRLYGLRKYKKDIKKVIIDESHQDSKKQKP</sequence>
<keyword evidence="3" id="KW-0233">DNA recombination</keyword>
<feature type="domain" description="Resolvase/invertase-type recombinase catalytic" evidence="7">
    <location>
        <begin position="59"/>
        <end position="209"/>
    </location>
</feature>
<evidence type="ECO:0000256" key="5">
    <source>
        <dbReference type="PROSITE-ProRule" id="PRU10137"/>
    </source>
</evidence>
<evidence type="ECO:0000259" key="6">
    <source>
        <dbReference type="PROSITE" id="PS50937"/>
    </source>
</evidence>
<dbReference type="SUPFAM" id="SSF53041">
    <property type="entry name" value="Resolvase-like"/>
    <property type="match status" value="1"/>
</dbReference>
<dbReference type="InterPro" id="IPR036162">
    <property type="entry name" value="Resolvase-like_N_sf"/>
</dbReference>
<dbReference type="Gene3D" id="1.10.1660.10">
    <property type="match status" value="1"/>
</dbReference>
<dbReference type="InterPro" id="IPR000551">
    <property type="entry name" value="MerR-type_HTH_dom"/>
</dbReference>
<dbReference type="InterPro" id="IPR006118">
    <property type="entry name" value="Recombinase_CS"/>
</dbReference>
<dbReference type="PROSITE" id="PS50937">
    <property type="entry name" value="HTH_MERR_2"/>
    <property type="match status" value="1"/>
</dbReference>
<dbReference type="PROSITE" id="PS51736">
    <property type="entry name" value="RECOMBINASES_3"/>
    <property type="match status" value="1"/>
</dbReference>
<dbReference type="NCBIfam" id="NF033518">
    <property type="entry name" value="transpos_IS607"/>
    <property type="match status" value="1"/>
</dbReference>
<dbReference type="CDD" id="cd04761">
    <property type="entry name" value="HTH_MerR-SF"/>
    <property type="match status" value="1"/>
</dbReference>
<evidence type="ECO:0000259" key="7">
    <source>
        <dbReference type="PROSITE" id="PS51736"/>
    </source>
</evidence>